<dbReference type="Pfam" id="PF17820">
    <property type="entry name" value="PDZ_6"/>
    <property type="match status" value="1"/>
</dbReference>
<dbReference type="GO" id="GO:0007165">
    <property type="term" value="P:signal transduction"/>
    <property type="evidence" value="ECO:0007669"/>
    <property type="project" value="TreeGrafter"/>
</dbReference>
<dbReference type="AlphaFoldDB" id="A0A0P6Y786"/>
<protein>
    <recommendedName>
        <fullName evidence="3">PDZ domain-containing protein</fullName>
    </recommendedName>
</protein>
<dbReference type="Proteomes" id="UP000050277">
    <property type="component" value="Unassembled WGS sequence"/>
</dbReference>
<evidence type="ECO:0000313" key="4">
    <source>
        <dbReference type="EMBL" id="KPL85596.1"/>
    </source>
</evidence>
<dbReference type="GO" id="GO:0006508">
    <property type="term" value="P:proteolysis"/>
    <property type="evidence" value="ECO:0007669"/>
    <property type="project" value="InterPro"/>
</dbReference>
<dbReference type="PANTHER" id="PTHR32060:SF30">
    <property type="entry name" value="CARBOXY-TERMINAL PROCESSING PROTEASE CTPA"/>
    <property type="match status" value="1"/>
</dbReference>
<dbReference type="CDD" id="cd07562">
    <property type="entry name" value="Peptidase_S41_TRI"/>
    <property type="match status" value="1"/>
</dbReference>
<dbReference type="InterPro" id="IPR036034">
    <property type="entry name" value="PDZ_sf"/>
</dbReference>
<comment type="caution">
    <text evidence="4">The sequence shown here is derived from an EMBL/GenBank/DDBJ whole genome shotgun (WGS) entry which is preliminary data.</text>
</comment>
<dbReference type="STRING" id="70996.SE18_18485"/>
<dbReference type="SMART" id="SM00228">
    <property type="entry name" value="PDZ"/>
    <property type="match status" value="1"/>
</dbReference>
<evidence type="ECO:0000259" key="3">
    <source>
        <dbReference type="PROSITE" id="PS50106"/>
    </source>
</evidence>
<feature type="signal peptide" evidence="2">
    <location>
        <begin position="1"/>
        <end position="23"/>
    </location>
</feature>
<dbReference type="SUPFAM" id="SSF52096">
    <property type="entry name" value="ClpP/crotonase"/>
    <property type="match status" value="1"/>
</dbReference>
<dbReference type="PANTHER" id="PTHR32060">
    <property type="entry name" value="TAIL-SPECIFIC PROTEASE"/>
    <property type="match status" value="1"/>
</dbReference>
<dbReference type="InterPro" id="IPR005151">
    <property type="entry name" value="Tail-specific_protease"/>
</dbReference>
<evidence type="ECO:0000313" key="5">
    <source>
        <dbReference type="Proteomes" id="UP000050277"/>
    </source>
</evidence>
<proteinExistence type="predicted"/>
<feature type="domain" description="PDZ" evidence="3">
    <location>
        <begin position="149"/>
        <end position="214"/>
    </location>
</feature>
<dbReference type="Gene3D" id="3.30.750.44">
    <property type="match status" value="1"/>
</dbReference>
<dbReference type="GO" id="GO:0004175">
    <property type="term" value="F:endopeptidase activity"/>
    <property type="evidence" value="ECO:0007669"/>
    <property type="project" value="TreeGrafter"/>
</dbReference>
<dbReference type="OrthoDB" id="140998at2"/>
<feature type="region of interest" description="Disordered" evidence="1">
    <location>
        <begin position="50"/>
        <end position="73"/>
    </location>
</feature>
<name>A0A0P6Y786_9CHLR</name>
<evidence type="ECO:0000256" key="2">
    <source>
        <dbReference type="SAM" id="SignalP"/>
    </source>
</evidence>
<organism evidence="4 5">
    <name type="scientific">Herpetosiphon geysericola</name>
    <dbReference type="NCBI Taxonomy" id="70996"/>
    <lineage>
        <taxon>Bacteria</taxon>
        <taxon>Bacillati</taxon>
        <taxon>Chloroflexota</taxon>
        <taxon>Chloroflexia</taxon>
        <taxon>Herpetosiphonales</taxon>
        <taxon>Herpetosiphonaceae</taxon>
        <taxon>Herpetosiphon</taxon>
    </lineage>
</organism>
<dbReference type="InterPro" id="IPR029045">
    <property type="entry name" value="ClpP/crotonase-like_dom_sf"/>
</dbReference>
<gene>
    <name evidence="4" type="ORF">SE18_18485</name>
</gene>
<keyword evidence="5" id="KW-1185">Reference proteome</keyword>
<dbReference type="Pfam" id="PF03572">
    <property type="entry name" value="Peptidase_S41"/>
    <property type="match status" value="1"/>
</dbReference>
<dbReference type="Gene3D" id="2.30.42.10">
    <property type="match status" value="1"/>
</dbReference>
<dbReference type="Gene3D" id="3.90.226.10">
    <property type="entry name" value="2-enoyl-CoA Hydratase, Chain A, domain 1"/>
    <property type="match status" value="1"/>
</dbReference>
<dbReference type="SUPFAM" id="SSF50156">
    <property type="entry name" value="PDZ domain-like"/>
    <property type="match status" value="1"/>
</dbReference>
<dbReference type="RefSeq" id="WP_054535919.1">
    <property type="nucleotide sequence ID" value="NZ_LGKP01000025.1"/>
</dbReference>
<reference evidence="4 5" key="1">
    <citation type="submission" date="2015-07" db="EMBL/GenBank/DDBJ databases">
        <title>Whole genome sequence of Herpetosiphon geysericola DSM 7119.</title>
        <authorList>
            <person name="Hemp J."/>
            <person name="Ward L.M."/>
            <person name="Pace L.A."/>
            <person name="Fischer W.W."/>
        </authorList>
    </citation>
    <scope>NUCLEOTIDE SEQUENCE [LARGE SCALE GENOMIC DNA]</scope>
    <source>
        <strain evidence="4 5">DSM 7119</strain>
    </source>
</reference>
<dbReference type="InterPro" id="IPR028204">
    <property type="entry name" value="Tricorn_C1"/>
</dbReference>
<feature type="chain" id="PRO_5006133410" description="PDZ domain-containing protein" evidence="2">
    <location>
        <begin position="24"/>
        <end position="447"/>
    </location>
</feature>
<sequence>MRYRWLLLLLVLLAGCTPQLPWAATPTAPPTLTATPAPVAVATATLAPSPTAMPAVEPSSTPEVTPITPTPAPTMTADQRLTLFNDVWQTVNEHYLYPDFNGVDWAAVRSEIEPQVQAAPDDETLYTILEGMVGKLNDQHSRFARPVEAVQEDAVASGTDSYVGIGVLTIHEESAAFITLVFPDSPAQAAGLMRGDRITAVEGQPFTSSDQIRGPDGSQVRLTVQTPQSDPRELVVTRKPVIGKITPAGRRLPNAPTVGYLLIPSLWADDMHTQVVSELNELLAADQPLEGLILDLRSNGGGWRSVLEGILGQFVSGEVGNFYSQDNLYPLTIKPGALYGLLRDVPLAVLIDKDSASYAEVLAGTLQFNGALVLGQASQGNTETIFQYNFDDGSRLWVAQEGFKLPDGRNFETSGVQPNIVIEEDWTKYTIPNDPAILQAIVSFSER</sequence>
<dbReference type="GO" id="GO:0030288">
    <property type="term" value="C:outer membrane-bounded periplasmic space"/>
    <property type="evidence" value="ECO:0007669"/>
    <property type="project" value="TreeGrafter"/>
</dbReference>
<dbReference type="InterPro" id="IPR041489">
    <property type="entry name" value="PDZ_6"/>
</dbReference>
<evidence type="ECO:0000256" key="1">
    <source>
        <dbReference type="SAM" id="MobiDB-lite"/>
    </source>
</evidence>
<dbReference type="PROSITE" id="PS51257">
    <property type="entry name" value="PROKAR_LIPOPROTEIN"/>
    <property type="match status" value="1"/>
</dbReference>
<dbReference type="PROSITE" id="PS50106">
    <property type="entry name" value="PDZ"/>
    <property type="match status" value="1"/>
</dbReference>
<dbReference type="SMART" id="SM00245">
    <property type="entry name" value="TSPc"/>
    <property type="match status" value="1"/>
</dbReference>
<dbReference type="EMBL" id="LGKP01000025">
    <property type="protein sequence ID" value="KPL85596.1"/>
    <property type="molecule type" value="Genomic_DNA"/>
</dbReference>
<dbReference type="Pfam" id="PF14684">
    <property type="entry name" value="Tricorn_C1"/>
    <property type="match status" value="1"/>
</dbReference>
<dbReference type="InterPro" id="IPR001478">
    <property type="entry name" value="PDZ"/>
</dbReference>
<dbReference type="GO" id="GO:0008236">
    <property type="term" value="F:serine-type peptidase activity"/>
    <property type="evidence" value="ECO:0007669"/>
    <property type="project" value="InterPro"/>
</dbReference>
<keyword evidence="2" id="KW-0732">Signal</keyword>
<accession>A0A0P6Y786</accession>